<evidence type="ECO:0000313" key="3">
    <source>
        <dbReference type="Proteomes" id="UP000002484"/>
    </source>
</evidence>
<dbReference type="InParanoid" id="E3J263"/>
<dbReference type="AlphaFoldDB" id="E3J263"/>
<reference evidence="2 3" key="1">
    <citation type="submission" date="2010-10" db="EMBL/GenBank/DDBJ databases">
        <title>Complete sequence of Frankia sp. EuI1c.</title>
        <authorList>
            <consortium name="US DOE Joint Genome Institute"/>
            <person name="Lucas S."/>
            <person name="Copeland A."/>
            <person name="Lapidus A."/>
            <person name="Cheng J.-F."/>
            <person name="Bruce D."/>
            <person name="Goodwin L."/>
            <person name="Pitluck S."/>
            <person name="Chertkov O."/>
            <person name="Detter J.C."/>
            <person name="Han C."/>
            <person name="Tapia R."/>
            <person name="Land M."/>
            <person name="Hauser L."/>
            <person name="Jeffries C."/>
            <person name="Kyrpides N."/>
            <person name="Ivanova N."/>
            <person name="Mikhailova N."/>
            <person name="Beauchemin N."/>
            <person name="Sen A."/>
            <person name="Sur S.A."/>
            <person name="Gtari M."/>
            <person name="Wall L."/>
            <person name="Tisa L."/>
            <person name="Woyke T."/>
        </authorList>
    </citation>
    <scope>NUCLEOTIDE SEQUENCE [LARGE SCALE GENOMIC DNA]</scope>
    <source>
        <strain evidence="3">DSM 45817 / CECT 9037 / EuI1c</strain>
    </source>
</reference>
<dbReference type="KEGG" id="fri:FraEuI1c_0013"/>
<dbReference type="STRING" id="298654.FraEuI1c_0013"/>
<dbReference type="Proteomes" id="UP000002484">
    <property type="component" value="Chromosome"/>
</dbReference>
<dbReference type="eggNOG" id="ENOG50336NN">
    <property type="taxonomic scope" value="Bacteria"/>
</dbReference>
<dbReference type="HOGENOM" id="CLU_191991_1_0_11"/>
<sequence length="58" mass="6054">MLAKPVKPGTPAPASGQYRPKGGGAEVTVPKGHRLPPTPRPGQVWKIVDRTKNASGRG</sequence>
<dbReference type="EMBL" id="CP002299">
    <property type="protein sequence ID" value="ADP78101.1"/>
    <property type="molecule type" value="Genomic_DNA"/>
</dbReference>
<accession>E3J263</accession>
<gene>
    <name evidence="2" type="ordered locus">FraEuI1c_0013</name>
</gene>
<feature type="region of interest" description="Disordered" evidence="1">
    <location>
        <begin position="1"/>
        <end position="58"/>
    </location>
</feature>
<keyword evidence="3" id="KW-1185">Reference proteome</keyword>
<proteinExistence type="predicted"/>
<evidence type="ECO:0000313" key="2">
    <source>
        <dbReference type="EMBL" id="ADP78101.1"/>
    </source>
</evidence>
<protein>
    <submittedName>
        <fullName evidence="2">Uncharacterized protein</fullName>
    </submittedName>
</protein>
<evidence type="ECO:0000256" key="1">
    <source>
        <dbReference type="SAM" id="MobiDB-lite"/>
    </source>
</evidence>
<name>E3J263_PSEI1</name>
<dbReference type="OrthoDB" id="2629154at2"/>
<organism evidence="2 3">
    <name type="scientific">Pseudofrankia inefficax (strain DSM 45817 / CECT 9037 / DDB 130130 / EuI1c)</name>
    <name type="common">Frankia inefficax</name>
    <dbReference type="NCBI Taxonomy" id="298654"/>
    <lineage>
        <taxon>Bacteria</taxon>
        <taxon>Bacillati</taxon>
        <taxon>Actinomycetota</taxon>
        <taxon>Actinomycetes</taxon>
        <taxon>Frankiales</taxon>
        <taxon>Frankiaceae</taxon>
        <taxon>Pseudofrankia</taxon>
    </lineage>
</organism>